<dbReference type="EMBL" id="JAUGZK010000014">
    <property type="protein sequence ID" value="MEE2025588.1"/>
    <property type="molecule type" value="Genomic_DNA"/>
</dbReference>
<comment type="similarity">
    <text evidence="1">Belongs to the membrane fusion protein (MFP) (TC 8.A.1) family.</text>
</comment>
<dbReference type="Gene3D" id="2.40.30.170">
    <property type="match status" value="1"/>
</dbReference>
<protein>
    <submittedName>
        <fullName evidence="4">Biotin/lipoyl-binding protein</fullName>
    </submittedName>
</protein>
<gene>
    <name evidence="4" type="ORF">QWF21_15225</name>
</gene>
<dbReference type="SUPFAM" id="SSF111369">
    <property type="entry name" value="HlyD-like secretion proteins"/>
    <property type="match status" value="2"/>
</dbReference>
<reference evidence="4 5" key="1">
    <citation type="submission" date="2023-06" db="EMBL/GenBank/DDBJ databases">
        <title>Alkalimonas sp., MEB004 an alkaliphilic bacterium isolated from Lonar Lake, India.</title>
        <authorList>
            <person name="Joshi A."/>
            <person name="Thite S."/>
        </authorList>
    </citation>
    <scope>NUCLEOTIDE SEQUENCE [LARGE SCALE GENOMIC DNA]</scope>
    <source>
        <strain evidence="4 5">MEB004</strain>
    </source>
</reference>
<dbReference type="InterPro" id="IPR058625">
    <property type="entry name" value="MdtA-like_BSH"/>
</dbReference>
<evidence type="ECO:0000313" key="4">
    <source>
        <dbReference type="EMBL" id="MEE2025588.1"/>
    </source>
</evidence>
<dbReference type="PANTHER" id="PTHR30438:SF1">
    <property type="entry name" value="36 KDA ANTIGEN"/>
    <property type="match status" value="1"/>
</dbReference>
<evidence type="ECO:0000259" key="3">
    <source>
        <dbReference type="Pfam" id="PF25917"/>
    </source>
</evidence>
<keyword evidence="5" id="KW-1185">Reference proteome</keyword>
<sequence>MQSKKIILPLFAVLLVLVLFWWLWPSPQPEFLHGDVEVREIRIASKIPGRVSRMHVKEGDMVQPGQLLFELDSPELNAKLAQAEAAEAATKALQDEAEAGLRSEEIEMARLDWQRALVQQNLYQTTLNRMRNLHAEGLVSQQQLDEVQAKWQASTDQASAAEARYTMAASGARQEQLRAVQAQNRRAAAAVAEVEAYRQETRMLAPLAGEIASIVIQPGELAPTGYPVITLIDPTDSWVVFTIREDKLNALVPGTEFDAWVPALNHSLRFRVSKLSALPSFANWKQVRGTPGYDLKTFQLEARPVQHEPKLRAGMTVILALED</sequence>
<proteinExistence type="inferred from homology"/>
<keyword evidence="2" id="KW-0812">Transmembrane</keyword>
<dbReference type="Proteomes" id="UP001339167">
    <property type="component" value="Unassembled WGS sequence"/>
</dbReference>
<comment type="caution">
    <text evidence="4">The sequence shown here is derived from an EMBL/GenBank/DDBJ whole genome shotgun (WGS) entry which is preliminary data.</text>
</comment>
<organism evidence="4 5">
    <name type="scientific">Alkalimonas mucilaginosa</name>
    <dbReference type="NCBI Taxonomy" id="3057676"/>
    <lineage>
        <taxon>Bacteria</taxon>
        <taxon>Pseudomonadati</taxon>
        <taxon>Pseudomonadota</taxon>
        <taxon>Gammaproteobacteria</taxon>
        <taxon>Alkalimonas</taxon>
    </lineage>
</organism>
<dbReference type="RefSeq" id="WP_330088901.1">
    <property type="nucleotide sequence ID" value="NZ_JAUGZK010000014.1"/>
</dbReference>
<evidence type="ECO:0000256" key="1">
    <source>
        <dbReference type="ARBA" id="ARBA00009477"/>
    </source>
</evidence>
<keyword evidence="2" id="KW-0472">Membrane</keyword>
<feature type="domain" description="Multidrug resistance protein MdtA-like barrel-sandwich hybrid" evidence="3">
    <location>
        <begin position="40"/>
        <end position="226"/>
    </location>
</feature>
<name>A0ABU7JIQ6_9GAMM</name>
<evidence type="ECO:0000313" key="5">
    <source>
        <dbReference type="Proteomes" id="UP001339167"/>
    </source>
</evidence>
<accession>A0ABU7JIQ6</accession>
<dbReference type="Pfam" id="PF25917">
    <property type="entry name" value="BSH_RND"/>
    <property type="match status" value="1"/>
</dbReference>
<feature type="transmembrane region" description="Helical" evidence="2">
    <location>
        <begin position="7"/>
        <end position="24"/>
    </location>
</feature>
<keyword evidence="2" id="KW-1133">Transmembrane helix</keyword>
<dbReference type="Gene3D" id="2.40.50.100">
    <property type="match status" value="1"/>
</dbReference>
<evidence type="ECO:0000256" key="2">
    <source>
        <dbReference type="SAM" id="Phobius"/>
    </source>
</evidence>
<dbReference type="PANTHER" id="PTHR30438">
    <property type="entry name" value="36 KDA ANTIGEN-RELATED"/>
    <property type="match status" value="1"/>
</dbReference>